<reference evidence="3 4" key="1">
    <citation type="submission" date="2020-12" db="EMBL/GenBank/DDBJ databases">
        <title>Concerted genomic and epigenomic changes stabilize Arabidopsis allopolyploids.</title>
        <authorList>
            <person name="Chen Z."/>
        </authorList>
    </citation>
    <scope>NUCLEOTIDE SEQUENCE [LARGE SCALE GENOMIC DNA]</scope>
    <source>
        <strain evidence="3">Allo738</strain>
        <tissue evidence="3">Leaf</tissue>
    </source>
</reference>
<feature type="domain" description="F-box" evidence="2">
    <location>
        <begin position="256"/>
        <end position="304"/>
    </location>
</feature>
<feature type="chain" id="PRO_5035731023" evidence="1">
    <location>
        <begin position="25"/>
        <end position="693"/>
    </location>
</feature>
<dbReference type="AlphaFoldDB" id="A0A8T1YT61"/>
<evidence type="ECO:0000256" key="1">
    <source>
        <dbReference type="SAM" id="SignalP"/>
    </source>
</evidence>
<accession>A0A8T1YT61</accession>
<feature type="signal peptide" evidence="1">
    <location>
        <begin position="1"/>
        <end position="24"/>
    </location>
</feature>
<gene>
    <name evidence="3" type="ORF">ISN45_Aa06g000010</name>
</gene>
<protein>
    <submittedName>
        <fullName evidence="3">F-box-like domain superfamily</fullName>
    </submittedName>
</protein>
<keyword evidence="4" id="KW-1185">Reference proteome</keyword>
<dbReference type="PANTHER" id="PTHR32153">
    <property type="entry name" value="OJ000223_09.16 PROTEIN"/>
    <property type="match status" value="1"/>
</dbReference>
<evidence type="ECO:0000259" key="2">
    <source>
        <dbReference type="PROSITE" id="PS50181"/>
    </source>
</evidence>
<evidence type="ECO:0000313" key="3">
    <source>
        <dbReference type="EMBL" id="KAG7549059.1"/>
    </source>
</evidence>
<dbReference type="CDD" id="cd22160">
    <property type="entry name" value="F-box_AtFBL13-like"/>
    <property type="match status" value="1"/>
</dbReference>
<dbReference type="SMART" id="SM00256">
    <property type="entry name" value="FBOX"/>
    <property type="match status" value="1"/>
</dbReference>
<dbReference type="InterPro" id="IPR053781">
    <property type="entry name" value="F-box_AtFBL13-like"/>
</dbReference>
<sequence>MGYRRNYAITFVALVVALWGVTKAQPSGSCVSTLTSDHSLSVPQLHHRKLNHSLTALLFSARLCHQIFTAVHLLSRKQSDPQHRPYRRVLVQELEVVPRPFPPLVPARPAGTRDVSLMINLTQQVKLNSQIHELSELIKEKKKCRPRIGKCGFYNTVRFNYELGLQRLKSCALFRSAFSGRILSKQIYNQLQNQTLQKSEGIFRANMERSSSSSSSSSCDQVWNLGLPYPTFTLANDDKPYLITVSDDHSVKVKNVDWISKLPDDVLLIILSRLSTEEAIRTSVVSKRWEHVWNQMSHLVFDMRKKIINSNNTLDGSNPVATLITQVINNHRGHLESCVIIHVPYQGGNGMLNSWIRLLSCVKRTKVLTLRYHYGTWDRKFKTFNFSPDSLSHPSLMSLSLHSYFLESSHPLRNCSNLRTLKLLSIVAPEIGVFNRVLASCPCLEVLVLGICCFKKSRVPLKIENKKLKLLQVSSLERIDAIEVSTTSLDILAIIDICCRRDDLSLQSPQLQFNRNFWVLGPYVPHISYNISEEKSIGNEEFVNTLYGELLRPFAILYVALSVSVDLMNPTEVERLRQVLGLWTRKILELEIIFKDNNGPREENESWHKKLWEENNKKDPFPNAKFRVDTVWMYNFSGSEEEFALVTCLIRQGTVVEKMMIKTSTFPARKRLKIEAAVAKLQALQTKLTIKCF</sequence>
<organism evidence="3 4">
    <name type="scientific">Arabidopsis thaliana x Arabidopsis arenosa</name>
    <dbReference type="NCBI Taxonomy" id="1240361"/>
    <lineage>
        <taxon>Eukaryota</taxon>
        <taxon>Viridiplantae</taxon>
        <taxon>Streptophyta</taxon>
        <taxon>Embryophyta</taxon>
        <taxon>Tracheophyta</taxon>
        <taxon>Spermatophyta</taxon>
        <taxon>Magnoliopsida</taxon>
        <taxon>eudicotyledons</taxon>
        <taxon>Gunneridae</taxon>
        <taxon>Pentapetalae</taxon>
        <taxon>rosids</taxon>
        <taxon>malvids</taxon>
        <taxon>Brassicales</taxon>
        <taxon>Brassicaceae</taxon>
        <taxon>Camelineae</taxon>
        <taxon>Arabidopsis</taxon>
    </lineage>
</organism>
<dbReference type="Pfam" id="PF00646">
    <property type="entry name" value="F-box"/>
    <property type="match status" value="1"/>
</dbReference>
<keyword evidence="1" id="KW-0732">Signal</keyword>
<dbReference type="Proteomes" id="UP000694240">
    <property type="component" value="Chromosome 11"/>
</dbReference>
<comment type="caution">
    <text evidence="3">The sequence shown here is derived from an EMBL/GenBank/DDBJ whole genome shotgun (WGS) entry which is preliminary data.</text>
</comment>
<name>A0A8T1YT61_9BRAS</name>
<dbReference type="InterPro" id="IPR044997">
    <property type="entry name" value="F-box_plant"/>
</dbReference>
<proteinExistence type="predicted"/>
<dbReference type="EMBL" id="JAEFBK010000011">
    <property type="protein sequence ID" value="KAG7549059.1"/>
    <property type="molecule type" value="Genomic_DNA"/>
</dbReference>
<evidence type="ECO:0000313" key="4">
    <source>
        <dbReference type="Proteomes" id="UP000694240"/>
    </source>
</evidence>
<dbReference type="InterPro" id="IPR001810">
    <property type="entry name" value="F-box_dom"/>
</dbReference>
<dbReference type="PROSITE" id="PS50181">
    <property type="entry name" value="FBOX"/>
    <property type="match status" value="1"/>
</dbReference>